<dbReference type="AlphaFoldDB" id="F9D1F9"/>
<name>F9D1F9_PREDD</name>
<comment type="caution">
    <text evidence="1">The sequence shown here is derived from an EMBL/GenBank/DDBJ whole genome shotgun (WGS) entry which is preliminary data.</text>
</comment>
<dbReference type="Proteomes" id="UP000007820">
    <property type="component" value="Unassembled WGS sequence"/>
</dbReference>
<organism evidence="1 2">
    <name type="scientific">Prevotella dentalis (strain ATCC 49559 / DSM 3688 / JCM 13448 / NCTC 12043 / ES 2772)</name>
    <name type="common">Mitsuokella dentalis</name>
    <dbReference type="NCBI Taxonomy" id="908937"/>
    <lineage>
        <taxon>Bacteria</taxon>
        <taxon>Pseudomonadati</taxon>
        <taxon>Bacteroidota</taxon>
        <taxon>Bacteroidia</taxon>
        <taxon>Bacteroidales</taxon>
        <taxon>Prevotellaceae</taxon>
        <taxon>Prevotella</taxon>
    </lineage>
</organism>
<evidence type="ECO:0000313" key="2">
    <source>
        <dbReference type="Proteomes" id="UP000007820"/>
    </source>
</evidence>
<dbReference type="EMBL" id="AFPW01000009">
    <property type="protein sequence ID" value="EGQ16207.1"/>
    <property type="molecule type" value="Genomic_DNA"/>
</dbReference>
<sequence length="41" mass="4898">MLRTLMSLYDVQYQKLGFGRKGSDKNRNTQEKWQLLRAILP</sequence>
<proteinExistence type="predicted"/>
<accession>F9D1F9</accession>
<protein>
    <submittedName>
        <fullName evidence="1">Uncharacterized protein</fullName>
    </submittedName>
</protein>
<reference evidence="1 2" key="1">
    <citation type="submission" date="2011-04" db="EMBL/GenBank/DDBJ databases">
        <authorList>
            <person name="Muzny D."/>
            <person name="Qin X."/>
            <person name="Deng J."/>
            <person name="Jiang H."/>
            <person name="Liu Y."/>
            <person name="Qu J."/>
            <person name="Song X.-Z."/>
            <person name="Zhang L."/>
            <person name="Thornton R."/>
            <person name="Coyle M."/>
            <person name="Francisco L."/>
            <person name="Jackson L."/>
            <person name="Javaid M."/>
            <person name="Korchina V."/>
            <person name="Kovar C."/>
            <person name="Mata R."/>
            <person name="Mathew T."/>
            <person name="Ngo R."/>
            <person name="Nguyen L."/>
            <person name="Nguyen N."/>
            <person name="Okwuonu G."/>
            <person name="Ongeri F."/>
            <person name="Pham C."/>
            <person name="Simmons D."/>
            <person name="Wilczek-Boney K."/>
            <person name="Hale W."/>
            <person name="Jakkamsetti A."/>
            <person name="Pham P."/>
            <person name="Ruth R."/>
            <person name="San Lucas F."/>
            <person name="Warren J."/>
            <person name="Zhang J."/>
            <person name="Zhao Z."/>
            <person name="Zhou C."/>
            <person name="Zhu D."/>
            <person name="Lee S."/>
            <person name="Bess C."/>
            <person name="Blankenburg K."/>
            <person name="Forbes L."/>
            <person name="Fu Q."/>
            <person name="Gubbala S."/>
            <person name="Hirani K."/>
            <person name="Jayaseelan J.C."/>
            <person name="Lara F."/>
            <person name="Munidasa M."/>
            <person name="Palculict T."/>
            <person name="Patil S."/>
            <person name="Pu L.-L."/>
            <person name="Saada N."/>
            <person name="Tang L."/>
            <person name="Weissenberger G."/>
            <person name="Zhu Y."/>
            <person name="Hemphill L."/>
            <person name="Shang Y."/>
            <person name="Youmans B."/>
            <person name="Ayvaz T."/>
            <person name="Ross M."/>
            <person name="Santibanez J."/>
            <person name="Aqrawi P."/>
            <person name="Gross S."/>
            <person name="Joshi V."/>
            <person name="Fowler G."/>
            <person name="Nazareth L."/>
            <person name="Reid J."/>
            <person name="Worley K."/>
            <person name="Petrosino J."/>
            <person name="Highlander S."/>
            <person name="Gibbs R."/>
        </authorList>
    </citation>
    <scope>NUCLEOTIDE SEQUENCE [LARGE SCALE GENOMIC DNA]</scope>
    <source>
        <strain evidence="1 2">DSM 3688</strain>
    </source>
</reference>
<gene>
    <name evidence="1" type="ORF">HMPREF9136_0687</name>
</gene>
<evidence type="ECO:0000313" key="1">
    <source>
        <dbReference type="EMBL" id="EGQ16207.1"/>
    </source>
</evidence>